<evidence type="ECO:0000256" key="1">
    <source>
        <dbReference type="ARBA" id="ARBA00022729"/>
    </source>
</evidence>
<evidence type="ECO:0000256" key="2">
    <source>
        <dbReference type="ARBA" id="ARBA00023108"/>
    </source>
</evidence>
<dbReference type="FunFam" id="3.15.10.30:FF:000001">
    <property type="entry name" value="Takeout-like protein 1"/>
    <property type="match status" value="1"/>
</dbReference>
<dbReference type="EMBL" id="CH479185">
    <property type="protein sequence ID" value="EDW38479.1"/>
    <property type="molecule type" value="Genomic_DNA"/>
</dbReference>
<keyword evidence="2" id="KW-0090">Biological rhythms</keyword>
<dbReference type="PANTHER" id="PTHR11008:SF32">
    <property type="entry name" value="CIRCADIAN CLOCK-CONTROLLED PROTEIN DAYWAKE-RELATED"/>
    <property type="match status" value="1"/>
</dbReference>
<keyword evidence="6" id="KW-1185">Reference proteome</keyword>
<reference evidence="5 6" key="1">
    <citation type="journal article" date="2007" name="Nature">
        <title>Evolution of genes and genomes on the Drosophila phylogeny.</title>
        <authorList>
            <consortium name="Drosophila 12 Genomes Consortium"/>
            <person name="Clark A.G."/>
            <person name="Eisen M.B."/>
            <person name="Smith D.R."/>
            <person name="Bergman C.M."/>
            <person name="Oliver B."/>
            <person name="Markow T.A."/>
            <person name="Kaufman T.C."/>
            <person name="Kellis M."/>
            <person name="Gelbart W."/>
            <person name="Iyer V.N."/>
            <person name="Pollard D.A."/>
            <person name="Sackton T.B."/>
            <person name="Larracuente A.M."/>
            <person name="Singh N.D."/>
            <person name="Abad J.P."/>
            <person name="Abt D.N."/>
            <person name="Adryan B."/>
            <person name="Aguade M."/>
            <person name="Akashi H."/>
            <person name="Anderson W.W."/>
            <person name="Aquadro C.F."/>
            <person name="Ardell D.H."/>
            <person name="Arguello R."/>
            <person name="Artieri C.G."/>
            <person name="Barbash D.A."/>
            <person name="Barker D."/>
            <person name="Barsanti P."/>
            <person name="Batterham P."/>
            <person name="Batzoglou S."/>
            <person name="Begun D."/>
            <person name="Bhutkar A."/>
            <person name="Blanco E."/>
            <person name="Bosak S.A."/>
            <person name="Bradley R.K."/>
            <person name="Brand A.D."/>
            <person name="Brent M.R."/>
            <person name="Brooks A.N."/>
            <person name="Brown R.H."/>
            <person name="Butlin R.K."/>
            <person name="Caggese C."/>
            <person name="Calvi B.R."/>
            <person name="Bernardo de Carvalho A."/>
            <person name="Caspi A."/>
            <person name="Castrezana S."/>
            <person name="Celniker S.E."/>
            <person name="Chang J.L."/>
            <person name="Chapple C."/>
            <person name="Chatterji S."/>
            <person name="Chinwalla A."/>
            <person name="Civetta A."/>
            <person name="Clifton S.W."/>
            <person name="Comeron J.M."/>
            <person name="Costello J.C."/>
            <person name="Coyne J.A."/>
            <person name="Daub J."/>
            <person name="David R.G."/>
            <person name="Delcher A.L."/>
            <person name="Delehaunty K."/>
            <person name="Do C.B."/>
            <person name="Ebling H."/>
            <person name="Edwards K."/>
            <person name="Eickbush T."/>
            <person name="Evans J.D."/>
            <person name="Filipski A."/>
            <person name="Findeiss S."/>
            <person name="Freyhult E."/>
            <person name="Fulton L."/>
            <person name="Fulton R."/>
            <person name="Garcia A.C."/>
            <person name="Gardiner A."/>
            <person name="Garfield D.A."/>
            <person name="Garvin B.E."/>
            <person name="Gibson G."/>
            <person name="Gilbert D."/>
            <person name="Gnerre S."/>
            <person name="Godfrey J."/>
            <person name="Good R."/>
            <person name="Gotea V."/>
            <person name="Gravely B."/>
            <person name="Greenberg A.J."/>
            <person name="Griffiths-Jones S."/>
            <person name="Gross S."/>
            <person name="Guigo R."/>
            <person name="Gustafson E.A."/>
            <person name="Haerty W."/>
            <person name="Hahn M.W."/>
            <person name="Halligan D.L."/>
            <person name="Halpern A.L."/>
            <person name="Halter G.M."/>
            <person name="Han M.V."/>
            <person name="Heger A."/>
            <person name="Hillier L."/>
            <person name="Hinrichs A.S."/>
            <person name="Holmes I."/>
            <person name="Hoskins R.A."/>
            <person name="Hubisz M.J."/>
            <person name="Hultmark D."/>
            <person name="Huntley M.A."/>
            <person name="Jaffe D.B."/>
            <person name="Jagadeeshan S."/>
            <person name="Jeck W.R."/>
            <person name="Johnson J."/>
            <person name="Jones C.D."/>
            <person name="Jordan W.C."/>
            <person name="Karpen G.H."/>
            <person name="Kataoka E."/>
            <person name="Keightley P.D."/>
            <person name="Kheradpour P."/>
            <person name="Kirkness E.F."/>
            <person name="Koerich L.B."/>
            <person name="Kristiansen K."/>
            <person name="Kudrna D."/>
            <person name="Kulathinal R.J."/>
            <person name="Kumar S."/>
            <person name="Kwok R."/>
            <person name="Lander E."/>
            <person name="Langley C.H."/>
            <person name="Lapoint R."/>
            <person name="Lazzaro B.P."/>
            <person name="Lee S.J."/>
            <person name="Levesque L."/>
            <person name="Li R."/>
            <person name="Lin C.F."/>
            <person name="Lin M.F."/>
            <person name="Lindblad-Toh K."/>
            <person name="Llopart A."/>
            <person name="Long M."/>
            <person name="Low L."/>
            <person name="Lozovsky E."/>
            <person name="Lu J."/>
            <person name="Luo M."/>
            <person name="Machado C.A."/>
            <person name="Makalowski W."/>
            <person name="Marzo M."/>
            <person name="Matsuda M."/>
            <person name="Matzkin L."/>
            <person name="McAllister B."/>
            <person name="McBride C.S."/>
            <person name="McKernan B."/>
            <person name="McKernan K."/>
            <person name="Mendez-Lago M."/>
            <person name="Minx P."/>
            <person name="Mollenhauer M.U."/>
            <person name="Montooth K."/>
            <person name="Mount S.M."/>
            <person name="Mu X."/>
            <person name="Myers E."/>
            <person name="Negre B."/>
            <person name="Newfeld S."/>
            <person name="Nielsen R."/>
            <person name="Noor M.A."/>
            <person name="O'Grady P."/>
            <person name="Pachter L."/>
            <person name="Papaceit M."/>
            <person name="Parisi M.J."/>
            <person name="Parisi M."/>
            <person name="Parts L."/>
            <person name="Pedersen J.S."/>
            <person name="Pesole G."/>
            <person name="Phillippy A.M."/>
            <person name="Ponting C.P."/>
            <person name="Pop M."/>
            <person name="Porcelli D."/>
            <person name="Powell J.R."/>
            <person name="Prohaska S."/>
            <person name="Pruitt K."/>
            <person name="Puig M."/>
            <person name="Quesneville H."/>
            <person name="Ram K.R."/>
            <person name="Rand D."/>
            <person name="Rasmussen M.D."/>
            <person name="Reed L.K."/>
            <person name="Reenan R."/>
            <person name="Reily A."/>
            <person name="Remington K.A."/>
            <person name="Rieger T.T."/>
            <person name="Ritchie M.G."/>
            <person name="Robin C."/>
            <person name="Rogers Y.H."/>
            <person name="Rohde C."/>
            <person name="Rozas J."/>
            <person name="Rubenfield M.J."/>
            <person name="Ruiz A."/>
            <person name="Russo S."/>
            <person name="Salzberg S.L."/>
            <person name="Sanchez-Gracia A."/>
            <person name="Saranga D.J."/>
            <person name="Sato H."/>
            <person name="Schaeffer S.W."/>
            <person name="Schatz M.C."/>
            <person name="Schlenke T."/>
            <person name="Schwartz R."/>
            <person name="Segarra C."/>
            <person name="Singh R.S."/>
            <person name="Sirot L."/>
            <person name="Sirota M."/>
            <person name="Sisneros N.B."/>
            <person name="Smith C.D."/>
            <person name="Smith T.F."/>
            <person name="Spieth J."/>
            <person name="Stage D.E."/>
            <person name="Stark A."/>
            <person name="Stephan W."/>
            <person name="Strausberg R.L."/>
            <person name="Strempel S."/>
            <person name="Sturgill D."/>
            <person name="Sutton G."/>
            <person name="Sutton G.G."/>
            <person name="Tao W."/>
            <person name="Teichmann S."/>
            <person name="Tobari Y.N."/>
            <person name="Tomimura Y."/>
            <person name="Tsolas J.M."/>
            <person name="Valente V.L."/>
            <person name="Venter E."/>
            <person name="Venter J.C."/>
            <person name="Vicario S."/>
            <person name="Vieira F.G."/>
            <person name="Vilella A.J."/>
            <person name="Villasante A."/>
            <person name="Walenz B."/>
            <person name="Wang J."/>
            <person name="Wasserman M."/>
            <person name="Watts T."/>
            <person name="Wilson D."/>
            <person name="Wilson R.K."/>
            <person name="Wing R.A."/>
            <person name="Wolfner M.F."/>
            <person name="Wong A."/>
            <person name="Wong G.K."/>
            <person name="Wu C.I."/>
            <person name="Wu G."/>
            <person name="Yamamoto D."/>
            <person name="Yang H.P."/>
            <person name="Yang S.P."/>
            <person name="Yorke J.A."/>
            <person name="Yoshida K."/>
            <person name="Zdobnov E."/>
            <person name="Zhang P."/>
            <person name="Zhang Y."/>
            <person name="Zimin A.V."/>
            <person name="Baldwin J."/>
            <person name="Abdouelleil A."/>
            <person name="Abdulkadir J."/>
            <person name="Abebe A."/>
            <person name="Abera B."/>
            <person name="Abreu J."/>
            <person name="Acer S.C."/>
            <person name="Aftuck L."/>
            <person name="Alexander A."/>
            <person name="An P."/>
            <person name="Anderson E."/>
            <person name="Anderson S."/>
            <person name="Arachi H."/>
            <person name="Azer M."/>
            <person name="Bachantsang P."/>
            <person name="Barry A."/>
            <person name="Bayul T."/>
            <person name="Berlin A."/>
            <person name="Bessette D."/>
            <person name="Bloom T."/>
            <person name="Blye J."/>
            <person name="Boguslavskiy L."/>
            <person name="Bonnet C."/>
            <person name="Boukhgalter B."/>
            <person name="Bourzgui I."/>
            <person name="Brown A."/>
            <person name="Cahill P."/>
            <person name="Channer S."/>
            <person name="Cheshatsang Y."/>
            <person name="Chuda L."/>
            <person name="Citroen M."/>
            <person name="Collymore A."/>
            <person name="Cooke P."/>
            <person name="Costello M."/>
            <person name="D'Aco K."/>
            <person name="Daza R."/>
            <person name="De Haan G."/>
            <person name="DeGray S."/>
            <person name="DeMaso C."/>
            <person name="Dhargay N."/>
            <person name="Dooley K."/>
            <person name="Dooley E."/>
            <person name="Doricent M."/>
            <person name="Dorje P."/>
            <person name="Dorjee K."/>
            <person name="Dupes A."/>
            <person name="Elong R."/>
            <person name="Falk J."/>
            <person name="Farina A."/>
            <person name="Faro S."/>
            <person name="Ferguson D."/>
            <person name="Fisher S."/>
            <person name="Foley C.D."/>
            <person name="Franke A."/>
            <person name="Friedrich D."/>
            <person name="Gadbois L."/>
            <person name="Gearin G."/>
            <person name="Gearin C.R."/>
            <person name="Giannoukos G."/>
            <person name="Goode T."/>
            <person name="Graham J."/>
            <person name="Grandbois E."/>
            <person name="Grewal S."/>
            <person name="Gyaltsen K."/>
            <person name="Hafez N."/>
            <person name="Hagos B."/>
            <person name="Hall J."/>
            <person name="Henson C."/>
            <person name="Hollinger A."/>
            <person name="Honan T."/>
            <person name="Huard M.D."/>
            <person name="Hughes L."/>
            <person name="Hurhula B."/>
            <person name="Husby M.E."/>
            <person name="Kamat A."/>
            <person name="Kanga B."/>
            <person name="Kashin S."/>
            <person name="Khazanovich D."/>
            <person name="Kisner P."/>
            <person name="Lance K."/>
            <person name="Lara M."/>
            <person name="Lee W."/>
            <person name="Lennon N."/>
            <person name="Letendre F."/>
            <person name="LeVine R."/>
            <person name="Lipovsky A."/>
            <person name="Liu X."/>
            <person name="Liu J."/>
            <person name="Liu S."/>
            <person name="Lokyitsang T."/>
            <person name="Lokyitsang Y."/>
            <person name="Lubonja R."/>
            <person name="Lui A."/>
            <person name="MacDonald P."/>
            <person name="Magnisalis V."/>
            <person name="Maru K."/>
            <person name="Matthews C."/>
            <person name="McCusker W."/>
            <person name="McDonough S."/>
            <person name="Mehta T."/>
            <person name="Meldrim J."/>
            <person name="Meneus L."/>
            <person name="Mihai O."/>
            <person name="Mihalev A."/>
            <person name="Mihova T."/>
            <person name="Mittelman R."/>
            <person name="Mlenga V."/>
            <person name="Montmayeur A."/>
            <person name="Mulrain L."/>
            <person name="Navidi A."/>
            <person name="Naylor J."/>
            <person name="Negash T."/>
            <person name="Nguyen T."/>
            <person name="Nguyen N."/>
            <person name="Nicol R."/>
            <person name="Norbu C."/>
            <person name="Norbu N."/>
            <person name="Novod N."/>
            <person name="O'Neill B."/>
            <person name="Osman S."/>
            <person name="Markiewicz E."/>
            <person name="Oyono O.L."/>
            <person name="Patti C."/>
            <person name="Phunkhang P."/>
            <person name="Pierre F."/>
            <person name="Priest M."/>
            <person name="Raghuraman S."/>
            <person name="Rege F."/>
            <person name="Reyes R."/>
            <person name="Rise C."/>
            <person name="Rogov P."/>
            <person name="Ross K."/>
            <person name="Ryan E."/>
            <person name="Settipalli S."/>
            <person name="Shea T."/>
            <person name="Sherpa N."/>
            <person name="Shi L."/>
            <person name="Shih D."/>
            <person name="Sparrow T."/>
            <person name="Spaulding J."/>
            <person name="Stalker J."/>
            <person name="Stange-Thomann N."/>
            <person name="Stavropoulos S."/>
            <person name="Stone C."/>
            <person name="Strader C."/>
            <person name="Tesfaye S."/>
            <person name="Thomson T."/>
            <person name="Thoulutsang Y."/>
            <person name="Thoulutsang D."/>
            <person name="Topham K."/>
            <person name="Topping I."/>
            <person name="Tsamla T."/>
            <person name="Vassiliev H."/>
            <person name="Vo A."/>
            <person name="Wangchuk T."/>
            <person name="Wangdi T."/>
            <person name="Weiand M."/>
            <person name="Wilkinson J."/>
            <person name="Wilson A."/>
            <person name="Yadav S."/>
            <person name="Young G."/>
            <person name="Yu Q."/>
            <person name="Zembek L."/>
            <person name="Zhong D."/>
            <person name="Zimmer A."/>
            <person name="Zwirko Z."/>
            <person name="Jaffe D.B."/>
            <person name="Alvarez P."/>
            <person name="Brockman W."/>
            <person name="Butler J."/>
            <person name="Chin C."/>
            <person name="Gnerre S."/>
            <person name="Grabherr M."/>
            <person name="Kleber M."/>
            <person name="Mauceli E."/>
            <person name="MacCallum I."/>
        </authorList>
    </citation>
    <scope>NUCLEOTIDE SEQUENCE [LARGE SCALE GENOMIC DNA]</scope>
    <source>
        <strain evidence="6">MSH-3 / Tucson 14011-0111.49</strain>
    </source>
</reference>
<feature type="chain" id="PRO_5002803831" evidence="4">
    <location>
        <begin position="25"/>
        <end position="256"/>
    </location>
</feature>
<feature type="signal peptide" evidence="4">
    <location>
        <begin position="1"/>
        <end position="24"/>
    </location>
</feature>
<sequence length="256" mass="28235">MERKFSLVLLLLPLLSCLTISVRGHASDLPAGIQRCAIKDNECVLNGVNFVLKNHAQSGIKELGLIPLDPLHVTKFTIGRNPHSPVSIDLSFTEVDLLGLSRARAKRLGGFSLDLSNPIEFVMEAPELAFKGPYSVDGKVLILPIVGKGRAEIVLKHCKIHSLITLRPISKGGHHTFAEVTDIKLQVDPSHVSYKLEGLFHGQKDLSENMHILINENWQEIFSELKPSISEAMGLIVKSVLNKTFGKTPLEELFIV</sequence>
<dbReference type="SMR" id="B4GLQ5"/>
<dbReference type="OMA" id="INENWRE"/>
<protein>
    <submittedName>
        <fullName evidence="5">GL11989</fullName>
    </submittedName>
</protein>
<dbReference type="AlphaFoldDB" id="B4GLQ5"/>
<dbReference type="GO" id="GO:0005615">
    <property type="term" value="C:extracellular space"/>
    <property type="evidence" value="ECO:0007669"/>
    <property type="project" value="TreeGrafter"/>
</dbReference>
<dbReference type="OrthoDB" id="8186595at2759"/>
<evidence type="ECO:0000313" key="6">
    <source>
        <dbReference type="Proteomes" id="UP000008744"/>
    </source>
</evidence>
<dbReference type="SMART" id="SM00700">
    <property type="entry name" value="JHBP"/>
    <property type="match status" value="1"/>
</dbReference>
<dbReference type="HOGENOM" id="CLU_069908_0_2_1"/>
<evidence type="ECO:0000313" key="5">
    <source>
        <dbReference type="EMBL" id="EDW38479.1"/>
    </source>
</evidence>
<accession>B4GLQ5</accession>
<gene>
    <name evidence="5" type="primary">Dper\GL11989</name>
    <name evidence="5" type="ORF">Dper_GL11989</name>
</gene>
<dbReference type="Proteomes" id="UP000008744">
    <property type="component" value="Unassembled WGS sequence"/>
</dbReference>
<organism evidence="6">
    <name type="scientific">Drosophila persimilis</name>
    <name type="common">Fruit fly</name>
    <dbReference type="NCBI Taxonomy" id="7234"/>
    <lineage>
        <taxon>Eukaryota</taxon>
        <taxon>Metazoa</taxon>
        <taxon>Ecdysozoa</taxon>
        <taxon>Arthropoda</taxon>
        <taxon>Hexapoda</taxon>
        <taxon>Insecta</taxon>
        <taxon>Pterygota</taxon>
        <taxon>Neoptera</taxon>
        <taxon>Endopterygota</taxon>
        <taxon>Diptera</taxon>
        <taxon>Brachycera</taxon>
        <taxon>Muscomorpha</taxon>
        <taxon>Ephydroidea</taxon>
        <taxon>Drosophilidae</taxon>
        <taxon>Drosophila</taxon>
        <taxon>Sophophora</taxon>
    </lineage>
</organism>
<proteinExistence type="inferred from homology"/>
<dbReference type="eggNOG" id="ENOG502SQ21">
    <property type="taxonomic scope" value="Eukaryota"/>
</dbReference>
<dbReference type="Gene3D" id="3.15.10.30">
    <property type="entry name" value="Haemolymph juvenile hormone binding protein"/>
    <property type="match status" value="1"/>
</dbReference>
<dbReference type="InterPro" id="IPR038606">
    <property type="entry name" value="To_sf"/>
</dbReference>
<dbReference type="GO" id="GO:0007623">
    <property type="term" value="P:circadian rhythm"/>
    <property type="evidence" value="ECO:0007669"/>
    <property type="project" value="UniProtKB-ARBA"/>
</dbReference>
<comment type="similarity">
    <text evidence="3">Belongs to the TO family.</text>
</comment>
<dbReference type="Pfam" id="PF06585">
    <property type="entry name" value="JHBP"/>
    <property type="match status" value="1"/>
</dbReference>
<dbReference type="STRING" id="7234.B4GLQ5"/>
<dbReference type="KEGG" id="dpe:6594667"/>
<evidence type="ECO:0000256" key="3">
    <source>
        <dbReference type="ARBA" id="ARBA00060902"/>
    </source>
</evidence>
<dbReference type="PANTHER" id="PTHR11008">
    <property type="entry name" value="PROTEIN TAKEOUT-LIKE PROTEIN"/>
    <property type="match status" value="1"/>
</dbReference>
<dbReference type="PhylomeDB" id="B4GLQ5"/>
<name>B4GLQ5_DROPE</name>
<dbReference type="InterPro" id="IPR010562">
    <property type="entry name" value="Haemolymph_juvenile_hormone-bd"/>
</dbReference>
<keyword evidence="1 4" id="KW-0732">Signal</keyword>
<evidence type="ECO:0000256" key="4">
    <source>
        <dbReference type="SAM" id="SignalP"/>
    </source>
</evidence>